<organism evidence="5 6">
    <name type="scientific">Thermoflavimicrobium daqui</name>
    <dbReference type="NCBI Taxonomy" id="2137476"/>
    <lineage>
        <taxon>Bacteria</taxon>
        <taxon>Bacillati</taxon>
        <taxon>Bacillota</taxon>
        <taxon>Bacilli</taxon>
        <taxon>Bacillales</taxon>
        <taxon>Thermoactinomycetaceae</taxon>
        <taxon>Thermoflavimicrobium</taxon>
    </lineage>
</organism>
<dbReference type="PANTHER" id="PTHR43432">
    <property type="entry name" value="SLR0285 PROTEIN"/>
    <property type="match status" value="1"/>
</dbReference>
<accession>A0A364K403</accession>
<dbReference type="GO" id="GO:0003824">
    <property type="term" value="F:catalytic activity"/>
    <property type="evidence" value="ECO:0007669"/>
    <property type="project" value="InterPro"/>
</dbReference>
<evidence type="ECO:0000313" key="6">
    <source>
        <dbReference type="Proteomes" id="UP000251213"/>
    </source>
</evidence>
<dbReference type="CDD" id="cd01335">
    <property type="entry name" value="Radical_SAM"/>
    <property type="match status" value="1"/>
</dbReference>
<name>A0A364K403_9BACL</name>
<evidence type="ECO:0000256" key="1">
    <source>
        <dbReference type="ARBA" id="ARBA00022723"/>
    </source>
</evidence>
<keyword evidence="1" id="KW-0479">Metal-binding</keyword>
<dbReference type="InterPro" id="IPR040086">
    <property type="entry name" value="MJ0683-like"/>
</dbReference>
<dbReference type="OrthoDB" id="9785699at2"/>
<dbReference type="RefSeq" id="WP_113659013.1">
    <property type="nucleotide sequence ID" value="NZ_KZ845667.1"/>
</dbReference>
<keyword evidence="3" id="KW-0411">Iron-sulfur</keyword>
<dbReference type="AlphaFoldDB" id="A0A364K403"/>
<gene>
    <name evidence="5" type="ORF">DL897_09965</name>
</gene>
<proteinExistence type="predicted"/>
<feature type="domain" description="Radical SAM core" evidence="4">
    <location>
        <begin position="29"/>
        <end position="186"/>
    </location>
</feature>
<keyword evidence="2" id="KW-0408">Iron</keyword>
<dbReference type="InterPro" id="IPR007197">
    <property type="entry name" value="rSAM"/>
</dbReference>
<protein>
    <submittedName>
        <fullName evidence="5">Radical SAM protein</fullName>
    </submittedName>
</protein>
<reference evidence="5 6" key="2">
    <citation type="submission" date="2018-06" db="EMBL/GenBank/DDBJ databases">
        <authorList>
            <person name="Zhirakovskaya E."/>
        </authorList>
    </citation>
    <scope>NUCLEOTIDE SEQUENCE [LARGE SCALE GENOMIC DNA]</scope>
    <source>
        <strain evidence="5 6">FBKL4.011</strain>
    </source>
</reference>
<evidence type="ECO:0000256" key="2">
    <source>
        <dbReference type="ARBA" id="ARBA00023004"/>
    </source>
</evidence>
<dbReference type="Pfam" id="PF04055">
    <property type="entry name" value="Radical_SAM"/>
    <property type="match status" value="1"/>
</dbReference>
<sequence length="272" mass="31475">MGIEIKYTNPKKLLNPATGFLQGYSYTLNPYVGCTFACSYCYVRRMPVALFRKSDWGKWVDVKQKLALDFRKEMLRAKRKGNTTIFMSSSTDPYQPIEYSEKITRTLLQVMVEEKPDFLFIQTRSPLVTRDIDLFLQMKDRIRISITIETDLEPIRKVFSPIAPPIPARLKALEKLAKSNLPIQATVSPVLPFSKEFPYRLKQMVNRVCIDDFFMGDGAGGKRTKQLGIKRIFEKHNLTQWYDSSTYLKVVDEFTKAFAKESIFISKDGFMP</sequence>
<dbReference type="SFLD" id="SFLDG01084">
    <property type="entry name" value="Uncharacterised_Radical_SAM_Su"/>
    <property type="match status" value="1"/>
</dbReference>
<dbReference type="InterPro" id="IPR058240">
    <property type="entry name" value="rSAM_sf"/>
</dbReference>
<dbReference type="GO" id="GO:0046872">
    <property type="term" value="F:metal ion binding"/>
    <property type="evidence" value="ECO:0007669"/>
    <property type="project" value="UniProtKB-KW"/>
</dbReference>
<dbReference type="Gene3D" id="3.80.30.30">
    <property type="match status" value="1"/>
</dbReference>
<dbReference type="GO" id="GO:0051536">
    <property type="term" value="F:iron-sulfur cluster binding"/>
    <property type="evidence" value="ECO:0007669"/>
    <property type="project" value="UniProtKB-KW"/>
</dbReference>
<dbReference type="EMBL" id="QJKK01000005">
    <property type="protein sequence ID" value="RAL24021.1"/>
    <property type="molecule type" value="Genomic_DNA"/>
</dbReference>
<comment type="caution">
    <text evidence="5">The sequence shown here is derived from an EMBL/GenBank/DDBJ whole genome shotgun (WGS) entry which is preliminary data.</text>
</comment>
<keyword evidence="6" id="KW-1185">Reference proteome</keyword>
<evidence type="ECO:0000256" key="3">
    <source>
        <dbReference type="ARBA" id="ARBA00023014"/>
    </source>
</evidence>
<evidence type="ECO:0000259" key="4">
    <source>
        <dbReference type="Pfam" id="PF04055"/>
    </source>
</evidence>
<reference evidence="5 6" key="1">
    <citation type="submission" date="2018-06" db="EMBL/GenBank/DDBJ databases">
        <title>Thermoflavimicrobium daqus sp. nov., a thermophilic microbe isolated from Moutai-flavour Daqu.</title>
        <authorList>
            <person name="Wang X."/>
            <person name="Zhou H."/>
        </authorList>
    </citation>
    <scope>NUCLEOTIDE SEQUENCE [LARGE SCALE GENOMIC DNA]</scope>
    <source>
        <strain evidence="5 6">FBKL4.011</strain>
    </source>
</reference>
<evidence type="ECO:0000313" key="5">
    <source>
        <dbReference type="EMBL" id="RAL24021.1"/>
    </source>
</evidence>
<dbReference type="SUPFAM" id="SSF102114">
    <property type="entry name" value="Radical SAM enzymes"/>
    <property type="match status" value="1"/>
</dbReference>
<dbReference type="SFLD" id="SFLDS00029">
    <property type="entry name" value="Radical_SAM"/>
    <property type="match status" value="1"/>
</dbReference>
<dbReference type="Proteomes" id="UP000251213">
    <property type="component" value="Unassembled WGS sequence"/>
</dbReference>
<dbReference type="PANTHER" id="PTHR43432:SF3">
    <property type="entry name" value="SLR0285 PROTEIN"/>
    <property type="match status" value="1"/>
</dbReference>